<organism evidence="6 7">
    <name type="scientific">Neoasaia chiangmaiensis</name>
    <dbReference type="NCBI Taxonomy" id="320497"/>
    <lineage>
        <taxon>Bacteria</taxon>
        <taxon>Pseudomonadati</taxon>
        <taxon>Pseudomonadota</taxon>
        <taxon>Alphaproteobacteria</taxon>
        <taxon>Acetobacterales</taxon>
        <taxon>Acetobacteraceae</taxon>
        <taxon>Neoasaia</taxon>
    </lineage>
</organism>
<dbReference type="GO" id="GO:0022857">
    <property type="term" value="F:transmembrane transporter activity"/>
    <property type="evidence" value="ECO:0007669"/>
    <property type="project" value="InterPro"/>
</dbReference>
<evidence type="ECO:0000313" key="7">
    <source>
        <dbReference type="Proteomes" id="UP000188604"/>
    </source>
</evidence>
<dbReference type="Pfam" id="PF02653">
    <property type="entry name" value="BPD_transp_2"/>
    <property type="match status" value="1"/>
</dbReference>
<dbReference type="STRING" id="320497.A0U93_15445"/>
<keyword evidence="3" id="KW-0812">Transmembrane</keyword>
<dbReference type="CDD" id="cd06580">
    <property type="entry name" value="TM_PBP1_transp_TpRbsC_like"/>
    <property type="match status" value="1"/>
</dbReference>
<evidence type="ECO:0000256" key="2">
    <source>
        <dbReference type="ARBA" id="ARBA00022475"/>
    </source>
</evidence>
<keyword evidence="5" id="KW-0472">Membrane</keyword>
<keyword evidence="7" id="KW-1185">Reference proteome</keyword>
<proteinExistence type="predicted"/>
<gene>
    <name evidence="6" type="ORF">A0U93_15445</name>
</gene>
<accession>A0A1U9KTC8</accession>
<comment type="subcellular location">
    <subcellularLocation>
        <location evidence="1">Cell membrane</location>
        <topology evidence="1">Multi-pass membrane protein</topology>
    </subcellularLocation>
</comment>
<evidence type="ECO:0000256" key="3">
    <source>
        <dbReference type="ARBA" id="ARBA00022692"/>
    </source>
</evidence>
<dbReference type="KEGG" id="nch:A0U93_15445"/>
<name>A0A1U9KTC8_9PROT</name>
<evidence type="ECO:0000313" key="6">
    <source>
        <dbReference type="EMBL" id="AQS89078.1"/>
    </source>
</evidence>
<sequence>MTGRLSSHLGPIAGALFAAMVVIGLCGFNPLESLILILRSALGSPAAIAQTCNSAAPLLLLGLATGICFRSGVFNVGLEGCFVLGGLAAAITAGHCSTLSAPLAILFPLLAGSVAGSLWMLVPAWLVVFRNLDDVVTTLMVNFVALDLAAWLVERFFLAPGSANSATAMIPVVTHLPDVGFPGLNLSFMISIICVALYTAWCSRGTLGYETRIVGWNRRFARATGFGVRRILVSAMLLSGGIGGLAGAVHTLGTVHQYVTGFSAEYGFLGLTVAILGDNRAPGIFLASLLLAMLVVSGIGIQLISDIPEEVTRLIEASFIIFASVRFTGFGRRLRNWRERSAR</sequence>
<evidence type="ECO:0000256" key="5">
    <source>
        <dbReference type="ARBA" id="ARBA00023136"/>
    </source>
</evidence>
<keyword evidence="2" id="KW-1003">Cell membrane</keyword>
<dbReference type="Proteomes" id="UP000188604">
    <property type="component" value="Chromosome"/>
</dbReference>
<dbReference type="PANTHER" id="PTHR47089">
    <property type="entry name" value="ABC TRANSPORTER, PERMEASE PROTEIN"/>
    <property type="match status" value="1"/>
</dbReference>
<dbReference type="PANTHER" id="PTHR47089:SF1">
    <property type="entry name" value="GUANOSINE ABC TRANSPORTER PERMEASE PROTEIN NUPP"/>
    <property type="match status" value="1"/>
</dbReference>
<dbReference type="InterPro" id="IPR001851">
    <property type="entry name" value="ABC_transp_permease"/>
</dbReference>
<dbReference type="GO" id="GO:0005886">
    <property type="term" value="C:plasma membrane"/>
    <property type="evidence" value="ECO:0007669"/>
    <property type="project" value="UniProtKB-SubCell"/>
</dbReference>
<protein>
    <submittedName>
        <fullName evidence="6">Uncharacterized protein</fullName>
    </submittedName>
</protein>
<evidence type="ECO:0000256" key="4">
    <source>
        <dbReference type="ARBA" id="ARBA00022989"/>
    </source>
</evidence>
<dbReference type="AlphaFoldDB" id="A0A1U9KTC8"/>
<dbReference type="EMBL" id="CP014691">
    <property type="protein sequence ID" value="AQS89078.1"/>
    <property type="molecule type" value="Genomic_DNA"/>
</dbReference>
<keyword evidence="4" id="KW-1133">Transmembrane helix</keyword>
<dbReference type="OrthoDB" id="9809785at2"/>
<reference evidence="6 7" key="1">
    <citation type="submission" date="2016-03" db="EMBL/GenBank/DDBJ databases">
        <title>Acetic acid bacteria sequencing.</title>
        <authorList>
            <person name="Brandt J."/>
            <person name="Jakob F."/>
            <person name="Vogel R.F."/>
        </authorList>
    </citation>
    <scope>NUCLEOTIDE SEQUENCE [LARGE SCALE GENOMIC DNA]</scope>
    <source>
        <strain evidence="6 7">NBRC 101099</strain>
    </source>
</reference>
<dbReference type="RefSeq" id="WP_077808135.1">
    <property type="nucleotide sequence ID" value="NZ_BJXS01000011.1"/>
</dbReference>
<evidence type="ECO:0000256" key="1">
    <source>
        <dbReference type="ARBA" id="ARBA00004651"/>
    </source>
</evidence>